<dbReference type="Proteomes" id="UP000578030">
    <property type="component" value="Unassembled WGS sequence"/>
</dbReference>
<dbReference type="InterPro" id="IPR050469">
    <property type="entry name" value="Diguanylate_Cyclase"/>
</dbReference>
<dbReference type="NCBIfam" id="TIGR00254">
    <property type="entry name" value="GGDEF"/>
    <property type="match status" value="1"/>
</dbReference>
<comment type="caution">
    <text evidence="6">The sequence shown here is derived from an EMBL/GenBank/DDBJ whole genome shotgun (WGS) entry which is preliminary data.</text>
</comment>
<feature type="transmembrane region" description="Helical" evidence="4">
    <location>
        <begin position="93"/>
        <end position="111"/>
    </location>
</feature>
<organism evidence="6 7">
    <name type="scientific">Gluconacetobacter tumulisoli</name>
    <dbReference type="NCBI Taxonomy" id="1286189"/>
    <lineage>
        <taxon>Bacteria</taxon>
        <taxon>Pseudomonadati</taxon>
        <taxon>Pseudomonadota</taxon>
        <taxon>Alphaproteobacteria</taxon>
        <taxon>Acetobacterales</taxon>
        <taxon>Acetobacteraceae</taxon>
        <taxon>Gluconacetobacter</taxon>
    </lineage>
</organism>
<dbReference type="EC" id="2.7.7.65" evidence="1"/>
<comment type="catalytic activity">
    <reaction evidence="2">
        <text>2 GTP = 3',3'-c-di-GMP + 2 diphosphate</text>
        <dbReference type="Rhea" id="RHEA:24898"/>
        <dbReference type="ChEBI" id="CHEBI:33019"/>
        <dbReference type="ChEBI" id="CHEBI:37565"/>
        <dbReference type="ChEBI" id="CHEBI:58805"/>
        <dbReference type="EC" id="2.7.7.65"/>
    </reaction>
</comment>
<dbReference type="Gene3D" id="3.30.70.270">
    <property type="match status" value="1"/>
</dbReference>
<sequence length="396" mass="42556">MPYASLPPGPTIALLCLLITFLGGVVRRYHPEPALHLLSLGTLIGGIGLPLVIMRPPVPECIAVPVGNGLVLLALALFWQAVMRLYGHPVSRWRLAAPTVLWLVLCLAAPFRRSFDLRVETAMALVGVLVFLPLCQLLRVPREAKSHQALIVISSLHVVCCAVRAALTALPGLAGWQPLATTIIPFEMICYVVLWPSLLLILVTERAVLQARSMALQDEMTGVMNRRGFWQAAEALPRRGLLLFDIDHFKHINDTFGHASGDLVIRHFSRVATTLLGKEVIFGRIGGEEFAAAASGLSAGELRAHGERVRAAFAETSRSHDIQATVSVGLAAPAAADLPLGDQMALADWALYRAKRLGRNRVEGPPAKDPTIPDGQEVEPGPASAFFPAPGQAIAG</sequence>
<evidence type="ECO:0000313" key="6">
    <source>
        <dbReference type="EMBL" id="MBB2200180.1"/>
    </source>
</evidence>
<reference evidence="6 7" key="1">
    <citation type="submission" date="2020-04" db="EMBL/GenBank/DDBJ databases">
        <title>Description of novel Gluconacetobacter.</title>
        <authorList>
            <person name="Sombolestani A."/>
        </authorList>
    </citation>
    <scope>NUCLEOTIDE SEQUENCE [LARGE SCALE GENOMIC DNA]</scope>
    <source>
        <strain evidence="6 7">LMG 27802</strain>
    </source>
</reference>
<feature type="region of interest" description="Disordered" evidence="3">
    <location>
        <begin position="360"/>
        <end position="396"/>
    </location>
</feature>
<gene>
    <name evidence="6" type="ORF">HLH28_01065</name>
</gene>
<evidence type="ECO:0000256" key="3">
    <source>
        <dbReference type="SAM" id="MobiDB-lite"/>
    </source>
</evidence>
<feature type="transmembrane region" description="Helical" evidence="4">
    <location>
        <begin position="62"/>
        <end position="81"/>
    </location>
</feature>
<keyword evidence="4" id="KW-0812">Transmembrane</keyword>
<feature type="transmembrane region" description="Helical" evidence="4">
    <location>
        <begin position="117"/>
        <end position="138"/>
    </location>
</feature>
<feature type="transmembrane region" description="Helical" evidence="4">
    <location>
        <begin position="6"/>
        <end position="25"/>
    </location>
</feature>
<dbReference type="InterPro" id="IPR043128">
    <property type="entry name" value="Rev_trsase/Diguanyl_cyclase"/>
</dbReference>
<dbReference type="AlphaFoldDB" id="A0A7W4K4C3"/>
<evidence type="ECO:0000313" key="7">
    <source>
        <dbReference type="Proteomes" id="UP000578030"/>
    </source>
</evidence>
<feature type="transmembrane region" description="Helical" evidence="4">
    <location>
        <begin position="150"/>
        <end position="170"/>
    </location>
</feature>
<protein>
    <recommendedName>
        <fullName evidence="1">diguanylate cyclase</fullName>
        <ecNumber evidence="1">2.7.7.65</ecNumber>
    </recommendedName>
</protein>
<feature type="compositionally biased region" description="Low complexity" evidence="3">
    <location>
        <begin position="380"/>
        <end position="396"/>
    </location>
</feature>
<dbReference type="PANTHER" id="PTHR45138">
    <property type="entry name" value="REGULATORY COMPONENTS OF SENSORY TRANSDUCTION SYSTEM"/>
    <property type="match status" value="1"/>
</dbReference>
<feature type="transmembrane region" description="Helical" evidence="4">
    <location>
        <begin position="37"/>
        <end position="56"/>
    </location>
</feature>
<feature type="transmembrane region" description="Helical" evidence="4">
    <location>
        <begin position="182"/>
        <end position="204"/>
    </location>
</feature>
<evidence type="ECO:0000256" key="4">
    <source>
        <dbReference type="SAM" id="Phobius"/>
    </source>
</evidence>
<accession>A0A7W4K4C3</accession>
<evidence type="ECO:0000259" key="5">
    <source>
        <dbReference type="PROSITE" id="PS50887"/>
    </source>
</evidence>
<dbReference type="GO" id="GO:0052621">
    <property type="term" value="F:diguanylate cyclase activity"/>
    <property type="evidence" value="ECO:0007669"/>
    <property type="project" value="UniProtKB-EC"/>
</dbReference>
<dbReference type="Pfam" id="PF00990">
    <property type="entry name" value="GGDEF"/>
    <property type="match status" value="1"/>
</dbReference>
<feature type="domain" description="GGDEF" evidence="5">
    <location>
        <begin position="237"/>
        <end position="367"/>
    </location>
</feature>
<dbReference type="GO" id="GO:1902201">
    <property type="term" value="P:negative regulation of bacterial-type flagellum-dependent cell motility"/>
    <property type="evidence" value="ECO:0007669"/>
    <property type="project" value="TreeGrafter"/>
</dbReference>
<evidence type="ECO:0000256" key="2">
    <source>
        <dbReference type="ARBA" id="ARBA00034247"/>
    </source>
</evidence>
<dbReference type="SUPFAM" id="SSF55073">
    <property type="entry name" value="Nucleotide cyclase"/>
    <property type="match status" value="1"/>
</dbReference>
<dbReference type="SMART" id="SM00267">
    <property type="entry name" value="GGDEF"/>
    <property type="match status" value="1"/>
</dbReference>
<dbReference type="InterPro" id="IPR000160">
    <property type="entry name" value="GGDEF_dom"/>
</dbReference>
<dbReference type="RefSeq" id="WP_182953312.1">
    <property type="nucleotide sequence ID" value="NZ_JABEQM010000001.1"/>
</dbReference>
<keyword evidence="4" id="KW-0472">Membrane</keyword>
<dbReference type="GO" id="GO:0043709">
    <property type="term" value="P:cell adhesion involved in single-species biofilm formation"/>
    <property type="evidence" value="ECO:0007669"/>
    <property type="project" value="TreeGrafter"/>
</dbReference>
<dbReference type="GO" id="GO:0005886">
    <property type="term" value="C:plasma membrane"/>
    <property type="evidence" value="ECO:0007669"/>
    <property type="project" value="TreeGrafter"/>
</dbReference>
<keyword evidence="4" id="KW-1133">Transmembrane helix</keyword>
<keyword evidence="7" id="KW-1185">Reference proteome</keyword>
<proteinExistence type="predicted"/>
<evidence type="ECO:0000256" key="1">
    <source>
        <dbReference type="ARBA" id="ARBA00012528"/>
    </source>
</evidence>
<dbReference type="InterPro" id="IPR029787">
    <property type="entry name" value="Nucleotide_cyclase"/>
</dbReference>
<name>A0A7W4K4C3_9PROT</name>
<dbReference type="PROSITE" id="PS50887">
    <property type="entry name" value="GGDEF"/>
    <property type="match status" value="1"/>
</dbReference>
<dbReference type="CDD" id="cd01949">
    <property type="entry name" value="GGDEF"/>
    <property type="match status" value="1"/>
</dbReference>
<dbReference type="PANTHER" id="PTHR45138:SF9">
    <property type="entry name" value="DIGUANYLATE CYCLASE DGCM-RELATED"/>
    <property type="match status" value="1"/>
</dbReference>
<dbReference type="EMBL" id="JABEQM010000001">
    <property type="protein sequence ID" value="MBB2200180.1"/>
    <property type="molecule type" value="Genomic_DNA"/>
</dbReference>